<proteinExistence type="inferred from homology"/>
<feature type="domain" description="HTH lysR-type" evidence="6">
    <location>
        <begin position="1"/>
        <end position="58"/>
    </location>
</feature>
<protein>
    <submittedName>
        <fullName evidence="7">LysR family transcriptional regulator</fullName>
    </submittedName>
</protein>
<dbReference type="InterPro" id="IPR000847">
    <property type="entry name" value="LysR_HTH_N"/>
</dbReference>
<dbReference type="Gene3D" id="1.10.10.10">
    <property type="entry name" value="Winged helix-like DNA-binding domain superfamily/Winged helix DNA-binding domain"/>
    <property type="match status" value="1"/>
</dbReference>
<keyword evidence="5" id="KW-0804">Transcription</keyword>
<dbReference type="GO" id="GO:2000142">
    <property type="term" value="P:regulation of DNA-templated transcription initiation"/>
    <property type="evidence" value="ECO:0007669"/>
    <property type="project" value="TreeGrafter"/>
</dbReference>
<dbReference type="InterPro" id="IPR036388">
    <property type="entry name" value="WH-like_DNA-bd_sf"/>
</dbReference>
<dbReference type="PRINTS" id="PR00039">
    <property type="entry name" value="HTHLYSR"/>
</dbReference>
<dbReference type="InterPro" id="IPR005119">
    <property type="entry name" value="LysR_subst-bd"/>
</dbReference>
<evidence type="ECO:0000256" key="3">
    <source>
        <dbReference type="ARBA" id="ARBA00023125"/>
    </source>
</evidence>
<sequence length="316" mass="34553">MDIRQLRYFVAIAEEGSLSAAALRVNVAQPSLSQHVIALERELDVTLLDRSPRGVSLTQSGEVLLSHAREVIAALDQAREAVRQSGSEPLGEVTFGLPSSIAMVLSVPLAETVRLELPKVRLRAIDAMSGFIKEWLEDQSVDLGMLYDISAVRHLSHRQLMTEELHFFSAPDAWPFETRAGSPVPVTDLPKAELVLPSPHHGLRVMIDRSIKPHGVVLNVATEMDGLGQIKTMVARGSGYTILAPAAAIDYVERGELIMAPIVEPALVRPVYLVRNPAKPVTRASQEVERITLEVIRDLVARGIWQALDQPEIAAG</sequence>
<dbReference type="Pfam" id="PF03466">
    <property type="entry name" value="LysR_substrate"/>
    <property type="match status" value="1"/>
</dbReference>
<dbReference type="PROSITE" id="PS50931">
    <property type="entry name" value="HTH_LYSR"/>
    <property type="match status" value="1"/>
</dbReference>
<dbReference type="Gene3D" id="3.40.190.10">
    <property type="entry name" value="Periplasmic binding protein-like II"/>
    <property type="match status" value="2"/>
</dbReference>
<keyword evidence="3" id="KW-0238">DNA-binding</keyword>
<dbReference type="FunFam" id="1.10.10.10:FF:000001">
    <property type="entry name" value="LysR family transcriptional regulator"/>
    <property type="match status" value="1"/>
</dbReference>
<evidence type="ECO:0000313" key="8">
    <source>
        <dbReference type="Proteomes" id="UP000642488"/>
    </source>
</evidence>
<dbReference type="GO" id="GO:0003700">
    <property type="term" value="F:DNA-binding transcription factor activity"/>
    <property type="evidence" value="ECO:0007669"/>
    <property type="project" value="InterPro"/>
</dbReference>
<dbReference type="RefSeq" id="WP_198915198.1">
    <property type="nucleotide sequence ID" value="NZ_JAEKPD010000002.1"/>
</dbReference>
<dbReference type="SUPFAM" id="SSF46785">
    <property type="entry name" value="Winged helix' DNA-binding domain"/>
    <property type="match status" value="1"/>
</dbReference>
<keyword evidence="8" id="KW-1185">Reference proteome</keyword>
<dbReference type="SUPFAM" id="SSF53850">
    <property type="entry name" value="Periplasmic binding protein-like II"/>
    <property type="match status" value="1"/>
</dbReference>
<evidence type="ECO:0000259" key="6">
    <source>
        <dbReference type="PROSITE" id="PS50931"/>
    </source>
</evidence>
<dbReference type="GO" id="GO:0003677">
    <property type="term" value="F:DNA binding"/>
    <property type="evidence" value="ECO:0007669"/>
    <property type="project" value="UniProtKB-KW"/>
</dbReference>
<keyword evidence="2" id="KW-0805">Transcription regulation</keyword>
<dbReference type="Proteomes" id="UP000642488">
    <property type="component" value="Unassembled WGS sequence"/>
</dbReference>
<dbReference type="Pfam" id="PF00126">
    <property type="entry name" value="HTH_1"/>
    <property type="match status" value="1"/>
</dbReference>
<evidence type="ECO:0000256" key="4">
    <source>
        <dbReference type="ARBA" id="ARBA00023159"/>
    </source>
</evidence>
<gene>
    <name evidence="7" type="ORF">ILP92_04680</name>
</gene>
<keyword evidence="4" id="KW-0010">Activator</keyword>
<evidence type="ECO:0000256" key="1">
    <source>
        <dbReference type="ARBA" id="ARBA00009437"/>
    </source>
</evidence>
<dbReference type="AlphaFoldDB" id="A0A934I7U1"/>
<dbReference type="PANTHER" id="PTHR30293">
    <property type="entry name" value="TRANSCRIPTIONAL REGULATORY PROTEIN NAC-RELATED"/>
    <property type="match status" value="1"/>
</dbReference>
<name>A0A934I7U1_9RHOB</name>
<evidence type="ECO:0000256" key="5">
    <source>
        <dbReference type="ARBA" id="ARBA00023163"/>
    </source>
</evidence>
<reference evidence="7" key="1">
    <citation type="submission" date="2020-12" db="EMBL/GenBank/DDBJ databases">
        <title>Bacterial taxonomy.</title>
        <authorList>
            <person name="Pan X."/>
        </authorList>
    </citation>
    <scope>NUCLEOTIDE SEQUENCE</scope>
    <source>
        <strain evidence="7">KCTC 52957</strain>
    </source>
</reference>
<accession>A0A934I7U1</accession>
<evidence type="ECO:0000313" key="7">
    <source>
        <dbReference type="EMBL" id="MBJ3762039.1"/>
    </source>
</evidence>
<comment type="similarity">
    <text evidence="1">Belongs to the LysR transcriptional regulatory family.</text>
</comment>
<evidence type="ECO:0000256" key="2">
    <source>
        <dbReference type="ARBA" id="ARBA00023015"/>
    </source>
</evidence>
<organism evidence="7 8">
    <name type="scientific">Palleronia pontilimi</name>
    <dbReference type="NCBI Taxonomy" id="1964209"/>
    <lineage>
        <taxon>Bacteria</taxon>
        <taxon>Pseudomonadati</taxon>
        <taxon>Pseudomonadota</taxon>
        <taxon>Alphaproteobacteria</taxon>
        <taxon>Rhodobacterales</taxon>
        <taxon>Roseobacteraceae</taxon>
        <taxon>Palleronia</taxon>
    </lineage>
</organism>
<dbReference type="InterPro" id="IPR036390">
    <property type="entry name" value="WH_DNA-bd_sf"/>
</dbReference>
<dbReference type="EMBL" id="JAEKPD010000002">
    <property type="protein sequence ID" value="MBJ3762039.1"/>
    <property type="molecule type" value="Genomic_DNA"/>
</dbReference>
<comment type="caution">
    <text evidence="7">The sequence shown here is derived from an EMBL/GenBank/DDBJ whole genome shotgun (WGS) entry which is preliminary data.</text>
</comment>
<dbReference type="PANTHER" id="PTHR30293:SF0">
    <property type="entry name" value="NITROGEN ASSIMILATION REGULATORY PROTEIN NAC"/>
    <property type="match status" value="1"/>
</dbReference>